<dbReference type="Gene3D" id="1.20.1250.20">
    <property type="entry name" value="MFS general substrate transporter like domains"/>
    <property type="match status" value="1"/>
</dbReference>
<evidence type="ECO:0000256" key="4">
    <source>
        <dbReference type="ARBA" id="ARBA00023136"/>
    </source>
</evidence>
<evidence type="ECO:0000313" key="6">
    <source>
        <dbReference type="EMBL" id="KAB7503789.1"/>
    </source>
</evidence>
<dbReference type="InterPro" id="IPR036259">
    <property type="entry name" value="MFS_trans_sf"/>
</dbReference>
<feature type="transmembrane region" description="Helical" evidence="5">
    <location>
        <begin position="7"/>
        <end position="33"/>
    </location>
</feature>
<keyword evidence="2 5" id="KW-0812">Transmembrane</keyword>
<proteinExistence type="predicted"/>
<keyword evidence="4 5" id="KW-0472">Membrane</keyword>
<protein>
    <submittedName>
        <fullName evidence="6">Putative transporter</fullName>
    </submittedName>
</protein>
<accession>A0A5N5TC83</accession>
<evidence type="ECO:0000256" key="2">
    <source>
        <dbReference type="ARBA" id="ARBA00022692"/>
    </source>
</evidence>
<name>A0A5N5TC83_9CRUS</name>
<dbReference type="GO" id="GO:0016020">
    <property type="term" value="C:membrane"/>
    <property type="evidence" value="ECO:0007669"/>
    <property type="project" value="UniProtKB-SubCell"/>
</dbReference>
<comment type="subcellular location">
    <subcellularLocation>
        <location evidence="1">Membrane</location>
        <topology evidence="1">Multi-pass membrane protein</topology>
    </subcellularLocation>
</comment>
<evidence type="ECO:0000256" key="3">
    <source>
        <dbReference type="ARBA" id="ARBA00022989"/>
    </source>
</evidence>
<dbReference type="InterPro" id="IPR050382">
    <property type="entry name" value="MFS_Na/Anion_cotransporter"/>
</dbReference>
<keyword evidence="7" id="KW-1185">Reference proteome</keyword>
<sequence>SIGVRHLLALLGFLGVSLIFILRVNLSVAIVAMTNVTTGTGENDTTSQACPVTNTSVVEGRYRLEAGTVIGMLGSGWLCSSDFLGGWPSVFYVSGVLSLIWVAFWMICIKDHAEDHPWISKAELQYIKEGCPKTKVGI</sequence>
<dbReference type="Proteomes" id="UP000326759">
    <property type="component" value="Unassembled WGS sequence"/>
</dbReference>
<keyword evidence="3 5" id="KW-1133">Transmembrane helix</keyword>
<evidence type="ECO:0000256" key="5">
    <source>
        <dbReference type="SAM" id="Phobius"/>
    </source>
</evidence>
<gene>
    <name evidence="6" type="ORF">Anas_11260</name>
</gene>
<dbReference type="AlphaFoldDB" id="A0A5N5TC83"/>
<dbReference type="PANTHER" id="PTHR11662:SF399">
    <property type="entry name" value="FI19708P1-RELATED"/>
    <property type="match status" value="1"/>
</dbReference>
<dbReference type="SUPFAM" id="SSF103473">
    <property type="entry name" value="MFS general substrate transporter"/>
    <property type="match status" value="1"/>
</dbReference>
<dbReference type="EMBL" id="SEYY01004423">
    <property type="protein sequence ID" value="KAB7503789.1"/>
    <property type="molecule type" value="Genomic_DNA"/>
</dbReference>
<organism evidence="6 7">
    <name type="scientific">Armadillidium nasatum</name>
    <dbReference type="NCBI Taxonomy" id="96803"/>
    <lineage>
        <taxon>Eukaryota</taxon>
        <taxon>Metazoa</taxon>
        <taxon>Ecdysozoa</taxon>
        <taxon>Arthropoda</taxon>
        <taxon>Crustacea</taxon>
        <taxon>Multicrustacea</taxon>
        <taxon>Malacostraca</taxon>
        <taxon>Eumalacostraca</taxon>
        <taxon>Peracarida</taxon>
        <taxon>Isopoda</taxon>
        <taxon>Oniscidea</taxon>
        <taxon>Crinocheta</taxon>
        <taxon>Armadillidiidae</taxon>
        <taxon>Armadillidium</taxon>
    </lineage>
</organism>
<evidence type="ECO:0000256" key="1">
    <source>
        <dbReference type="ARBA" id="ARBA00004141"/>
    </source>
</evidence>
<evidence type="ECO:0000313" key="7">
    <source>
        <dbReference type="Proteomes" id="UP000326759"/>
    </source>
</evidence>
<feature type="transmembrane region" description="Helical" evidence="5">
    <location>
        <begin position="90"/>
        <end position="109"/>
    </location>
</feature>
<dbReference type="OrthoDB" id="2985014at2759"/>
<reference evidence="6 7" key="1">
    <citation type="journal article" date="2019" name="PLoS Biol.">
        <title>Sex chromosomes control vertical transmission of feminizing Wolbachia symbionts in an isopod.</title>
        <authorList>
            <person name="Becking T."/>
            <person name="Chebbi M.A."/>
            <person name="Giraud I."/>
            <person name="Moumen B."/>
            <person name="Laverre T."/>
            <person name="Caubet Y."/>
            <person name="Peccoud J."/>
            <person name="Gilbert C."/>
            <person name="Cordaux R."/>
        </authorList>
    </citation>
    <scope>NUCLEOTIDE SEQUENCE [LARGE SCALE GENOMIC DNA]</scope>
    <source>
        <strain evidence="6">ANa2</strain>
        <tissue evidence="6">Whole body excluding digestive tract and cuticle</tissue>
    </source>
</reference>
<dbReference type="PANTHER" id="PTHR11662">
    <property type="entry name" value="SOLUTE CARRIER FAMILY 17"/>
    <property type="match status" value="1"/>
</dbReference>
<feature type="non-terminal residue" evidence="6">
    <location>
        <position position="1"/>
    </location>
</feature>
<comment type="caution">
    <text evidence="6">The sequence shown here is derived from an EMBL/GenBank/DDBJ whole genome shotgun (WGS) entry which is preliminary data.</text>
</comment>